<organism evidence="2 3">
    <name type="scientific">Faecalibacterium cf. prausnitzii KLE1255</name>
    <dbReference type="NCBI Taxonomy" id="748224"/>
    <lineage>
        <taxon>Bacteria</taxon>
        <taxon>Bacillati</taxon>
        <taxon>Bacillota</taxon>
        <taxon>Clostridia</taxon>
        <taxon>Eubacteriales</taxon>
        <taxon>Oscillospiraceae</taxon>
        <taxon>Faecalibacterium</taxon>
    </lineage>
</organism>
<feature type="region of interest" description="Disordered" evidence="1">
    <location>
        <begin position="82"/>
        <end position="101"/>
    </location>
</feature>
<dbReference type="STRING" id="748224.HMPREF9436_03362"/>
<dbReference type="Proteomes" id="UP000006028">
    <property type="component" value="Unassembled WGS sequence"/>
</dbReference>
<gene>
    <name evidence="2" type="ORF">HMPREF9436_03362</name>
</gene>
<accession>E2ZNT1</accession>
<dbReference type="BioCyc" id="FCF748224-HMP:GTSS-2334-MONOMER"/>
<proteinExistence type="predicted"/>
<sequence length="122" mass="13567">MDFTGHINPKITHFRRFYKMEKNYVEIQGRFSSDGMFVGWNYVPEVIDKLMNDVYSTLGQAGSLYRLRVTVEVEDLGAEVKFGKPASETQHSPAPQRLTAGKLIPAPDISPAAIDPAPEVAV</sequence>
<evidence type="ECO:0000256" key="1">
    <source>
        <dbReference type="SAM" id="MobiDB-lite"/>
    </source>
</evidence>
<dbReference type="AlphaFoldDB" id="E2ZNT1"/>
<dbReference type="EMBL" id="AECU01000248">
    <property type="protein sequence ID" value="EFQ05174.1"/>
    <property type="molecule type" value="Genomic_DNA"/>
</dbReference>
<evidence type="ECO:0000313" key="3">
    <source>
        <dbReference type="Proteomes" id="UP000006028"/>
    </source>
</evidence>
<dbReference type="HOGENOM" id="CLU_2023290_0_0_9"/>
<protein>
    <submittedName>
        <fullName evidence="2">Uncharacterized protein</fullName>
    </submittedName>
</protein>
<reference evidence="2 3" key="1">
    <citation type="submission" date="2010-08" db="EMBL/GenBank/DDBJ databases">
        <authorList>
            <person name="Weinstock G."/>
            <person name="Sodergren E."/>
            <person name="Clifton S."/>
            <person name="Fulton L."/>
            <person name="Fulton B."/>
            <person name="Courtney L."/>
            <person name="Fronick C."/>
            <person name="Harrison M."/>
            <person name="Strong C."/>
            <person name="Farmer C."/>
            <person name="Delahaunty K."/>
            <person name="Markovic C."/>
            <person name="Hall O."/>
            <person name="Minx P."/>
            <person name="Tomlinson C."/>
            <person name="Mitreva M."/>
            <person name="Hou S."/>
            <person name="Chen J."/>
            <person name="Wollam A."/>
            <person name="Pepin K.H."/>
            <person name="Johnson M."/>
            <person name="Bhonagiri V."/>
            <person name="Zhang X."/>
            <person name="Suruliraj S."/>
            <person name="Warren W."/>
            <person name="Chinwalla A."/>
            <person name="Mardis E.R."/>
            <person name="Wilson R.K."/>
        </authorList>
    </citation>
    <scope>NUCLEOTIDE SEQUENCE [LARGE SCALE GENOMIC DNA]</scope>
    <source>
        <strain evidence="2 3">KLE1255</strain>
    </source>
</reference>
<evidence type="ECO:0000313" key="2">
    <source>
        <dbReference type="EMBL" id="EFQ05174.1"/>
    </source>
</evidence>
<comment type="caution">
    <text evidence="2">The sequence shown here is derived from an EMBL/GenBank/DDBJ whole genome shotgun (WGS) entry which is preliminary data.</text>
</comment>
<name>E2ZNT1_9FIRM</name>